<dbReference type="AlphaFoldDB" id="A0AB38G1S1"/>
<accession>A0AB38G1S1</accession>
<proteinExistence type="predicted"/>
<reference evidence="1 2" key="1">
    <citation type="submission" date="2018-06" db="EMBL/GenBank/DDBJ databases">
        <authorList>
            <consortium name="Pathogen Informatics"/>
            <person name="Doyle S."/>
        </authorList>
    </citation>
    <scope>NUCLEOTIDE SEQUENCE [LARGE SCALE GENOMIC DNA]</scope>
    <source>
        <strain evidence="1 2">NCTC11967</strain>
    </source>
</reference>
<dbReference type="RefSeq" id="WP_051860953.1">
    <property type="nucleotide sequence ID" value="NZ_UAVL01000021.1"/>
</dbReference>
<comment type="caution">
    <text evidence="1">The sequence shown here is derived from an EMBL/GenBank/DDBJ whole genome shotgun (WGS) entry which is preliminary data.</text>
</comment>
<protein>
    <recommendedName>
        <fullName evidence="3">Immunity protein 52 domain-containing protein</fullName>
    </recommendedName>
</protein>
<name>A0AB38G1S1_9ENTR</name>
<evidence type="ECO:0000313" key="2">
    <source>
        <dbReference type="Proteomes" id="UP000251313"/>
    </source>
</evidence>
<dbReference type="EMBL" id="UAVL01000021">
    <property type="protein sequence ID" value="SQA65446.1"/>
    <property type="molecule type" value="Genomic_DNA"/>
</dbReference>
<evidence type="ECO:0008006" key="3">
    <source>
        <dbReference type="Google" id="ProtNLM"/>
    </source>
</evidence>
<organism evidence="1 2">
    <name type="scientific">Yokenella regensburgei</name>
    <dbReference type="NCBI Taxonomy" id="158877"/>
    <lineage>
        <taxon>Bacteria</taxon>
        <taxon>Pseudomonadati</taxon>
        <taxon>Pseudomonadota</taxon>
        <taxon>Gammaproteobacteria</taxon>
        <taxon>Enterobacterales</taxon>
        <taxon>Enterobacteriaceae</taxon>
        <taxon>Yokenella</taxon>
    </lineage>
</organism>
<gene>
    <name evidence="1" type="ORF">NCTC11967_04477</name>
</gene>
<dbReference type="Proteomes" id="UP000251313">
    <property type="component" value="Unassembled WGS sequence"/>
</dbReference>
<evidence type="ECO:0000313" key="1">
    <source>
        <dbReference type="EMBL" id="SQA65446.1"/>
    </source>
</evidence>
<sequence length="234" mass="27027">MMQVMELTFFIQEVTNNPGDILNRLNQIVELYNGICGKENWFLPGESKEDAMKCKIFHDGELSDDAMLLMTNYLKDDLPFVTSAIWSLNENSIKFGNYIQGDVNKFSYEINHCYKNEAEAMNFASQFVLKIIDKISPHILRLETNGYSLHESQVFPDRLPVGWMFYIDKSYDEKTLNLPKQMHSIKREGQPVGTLFVTKRDFFDGSNKADITLSNDLEIALVAHEVLPTYKKIF</sequence>